<dbReference type="GO" id="GO:0005975">
    <property type="term" value="P:carbohydrate metabolic process"/>
    <property type="evidence" value="ECO:0007669"/>
    <property type="project" value="InterPro"/>
</dbReference>
<keyword evidence="5" id="KW-1185">Reference proteome</keyword>
<dbReference type="PRINTS" id="PR00735">
    <property type="entry name" value="GLHYDRLASE8"/>
</dbReference>
<organism evidence="4 5">
    <name type="scientific">Nocardioides mangrovicus</name>
    <dbReference type="NCBI Taxonomy" id="2478913"/>
    <lineage>
        <taxon>Bacteria</taxon>
        <taxon>Bacillati</taxon>
        <taxon>Actinomycetota</taxon>
        <taxon>Actinomycetes</taxon>
        <taxon>Propionibacteriales</taxon>
        <taxon>Nocardioidaceae</taxon>
        <taxon>Nocardioides</taxon>
    </lineage>
</organism>
<dbReference type="InterPro" id="IPR012341">
    <property type="entry name" value="6hp_glycosidase-like_sf"/>
</dbReference>
<evidence type="ECO:0000313" key="5">
    <source>
        <dbReference type="Proteomes" id="UP000281708"/>
    </source>
</evidence>
<comment type="similarity">
    <text evidence="1">Belongs to the glycosyl hydrolase 8 (cellulase D) family.</text>
</comment>
<keyword evidence="2 4" id="KW-0378">Hydrolase</keyword>
<dbReference type="AlphaFoldDB" id="A0A3L8P1Q8"/>
<evidence type="ECO:0000256" key="2">
    <source>
        <dbReference type="ARBA" id="ARBA00022801"/>
    </source>
</evidence>
<dbReference type="Pfam" id="PF01270">
    <property type="entry name" value="Glyco_hydro_8"/>
    <property type="match status" value="1"/>
</dbReference>
<evidence type="ECO:0000256" key="3">
    <source>
        <dbReference type="ARBA" id="ARBA00023295"/>
    </source>
</evidence>
<dbReference type="InterPro" id="IPR002037">
    <property type="entry name" value="Glyco_hydro_8"/>
</dbReference>
<gene>
    <name evidence="4" type="ORF">D9V37_11010</name>
</gene>
<keyword evidence="3" id="KW-0326">Glycosidase</keyword>
<dbReference type="OrthoDB" id="525039at2"/>
<name>A0A3L8P1Q8_9ACTN</name>
<dbReference type="Proteomes" id="UP000281708">
    <property type="component" value="Unassembled WGS sequence"/>
</dbReference>
<dbReference type="Gene3D" id="1.50.10.10">
    <property type="match status" value="1"/>
</dbReference>
<protein>
    <submittedName>
        <fullName evidence="4">Glycoside hydrolase</fullName>
    </submittedName>
</protein>
<comment type="caution">
    <text evidence="4">The sequence shown here is derived from an EMBL/GenBank/DDBJ whole genome shotgun (WGS) entry which is preliminary data.</text>
</comment>
<dbReference type="GO" id="GO:0004553">
    <property type="term" value="F:hydrolase activity, hydrolyzing O-glycosyl compounds"/>
    <property type="evidence" value="ECO:0007669"/>
    <property type="project" value="InterPro"/>
</dbReference>
<dbReference type="SUPFAM" id="SSF48208">
    <property type="entry name" value="Six-hairpin glycosidases"/>
    <property type="match status" value="1"/>
</dbReference>
<evidence type="ECO:0000256" key="1">
    <source>
        <dbReference type="ARBA" id="ARBA00009209"/>
    </source>
</evidence>
<proteinExistence type="inferred from homology"/>
<dbReference type="RefSeq" id="WP_121806197.1">
    <property type="nucleotide sequence ID" value="NZ_RDBE01000007.1"/>
</dbReference>
<accession>A0A3L8P1Q8</accession>
<reference evidence="4 5" key="1">
    <citation type="submission" date="2018-10" db="EMBL/GenBank/DDBJ databases">
        <title>Marmoricola sp. 4Q3S-7 whole genome shotgun sequence.</title>
        <authorList>
            <person name="Li F."/>
        </authorList>
    </citation>
    <scope>NUCLEOTIDE SEQUENCE [LARGE SCALE GENOMIC DNA]</scope>
    <source>
        <strain evidence="4 5">4Q3S-7</strain>
    </source>
</reference>
<evidence type="ECO:0000313" key="4">
    <source>
        <dbReference type="EMBL" id="RLV49094.1"/>
    </source>
</evidence>
<dbReference type="EMBL" id="RDBE01000007">
    <property type="protein sequence ID" value="RLV49094.1"/>
    <property type="molecule type" value="Genomic_DNA"/>
</dbReference>
<dbReference type="InterPro" id="IPR008928">
    <property type="entry name" value="6-hairpin_glycosidase_sf"/>
</dbReference>
<sequence length="383" mass="40503">MTRRVADRRSRRLLLAVGACSLAVALLLALVVTKAGPFADDPPRTAVSVALPADRSALTPRHFLDRYVLADGRVVRRDQGGDTVSEGQAYAMLIAVAAGDRSAFERVWDWSRQHLHRDDGLLSWHWQNGSVVDATSAADADLDTARALVVAGRVFDEAAWTRAGVRLGTAILDHETVVTPLGRILVAGSWATSAPYAFNPSYVSPAATRLLSRASGDDRWAELEKGSRAALTAATPEDHLPPDWAQVDQDGSVHATSSPSGGSVVFGYDAARTLVRNAESCTAGDRALARRTSDLLAGADTKAVYDLGGSPQTQDVSPLTLVAAAAGDAVAGSRAATARLLADADRARQRTPTYYGDAWSVLGRLMLTDRTLGGCPPLAPKES</sequence>